<accession>A0ABD5SI85</accession>
<dbReference type="EMBL" id="JBHSWW010000450">
    <property type="protein sequence ID" value="MFC6754960.1"/>
    <property type="molecule type" value="Genomic_DNA"/>
</dbReference>
<keyword evidence="1" id="KW-1133">Transmembrane helix</keyword>
<sequence>MSRPVWALAAAYVLVGVGLFYSLWVGSDELFLAVTAVVYVLLLPLAYLVYTNRTRGE</sequence>
<proteinExistence type="predicted"/>
<comment type="caution">
    <text evidence="2">The sequence shown here is derived from an EMBL/GenBank/DDBJ whole genome shotgun (WGS) entry which is preliminary data.</text>
</comment>
<evidence type="ECO:0000256" key="1">
    <source>
        <dbReference type="SAM" id="Phobius"/>
    </source>
</evidence>
<feature type="transmembrane region" description="Helical" evidence="1">
    <location>
        <begin position="5"/>
        <end position="24"/>
    </location>
</feature>
<evidence type="ECO:0008006" key="4">
    <source>
        <dbReference type="Google" id="ProtNLM"/>
    </source>
</evidence>
<evidence type="ECO:0000313" key="2">
    <source>
        <dbReference type="EMBL" id="MFC6754960.1"/>
    </source>
</evidence>
<protein>
    <recommendedName>
        <fullName evidence="4">Cytochrome-ba3 oxidase subunit</fullName>
    </recommendedName>
</protein>
<reference evidence="2 3" key="1">
    <citation type="journal article" date="2019" name="Int. J. Syst. Evol. Microbiol.">
        <title>The Global Catalogue of Microorganisms (GCM) 10K type strain sequencing project: providing services to taxonomists for standard genome sequencing and annotation.</title>
        <authorList>
            <consortium name="The Broad Institute Genomics Platform"/>
            <consortium name="The Broad Institute Genome Sequencing Center for Infectious Disease"/>
            <person name="Wu L."/>
            <person name="Ma J."/>
        </authorList>
    </citation>
    <scope>NUCLEOTIDE SEQUENCE [LARGE SCALE GENOMIC DNA]</scope>
    <source>
        <strain evidence="2 3">CGMCC 1.3239</strain>
    </source>
</reference>
<keyword evidence="1" id="KW-0812">Transmembrane</keyword>
<dbReference type="RefSeq" id="WP_379783795.1">
    <property type="nucleotide sequence ID" value="NZ_JBHSWW010000450.1"/>
</dbReference>
<keyword evidence="3" id="KW-1185">Reference proteome</keyword>
<dbReference type="Proteomes" id="UP001596442">
    <property type="component" value="Unassembled WGS sequence"/>
</dbReference>
<name>A0ABD5SI85_9EURY</name>
<keyword evidence="1" id="KW-0472">Membrane</keyword>
<gene>
    <name evidence="2" type="ORF">ACFQEU_16060</name>
</gene>
<evidence type="ECO:0000313" key="3">
    <source>
        <dbReference type="Proteomes" id="UP001596442"/>
    </source>
</evidence>
<dbReference type="AlphaFoldDB" id="A0ABD5SI85"/>
<feature type="transmembrane region" description="Helical" evidence="1">
    <location>
        <begin position="30"/>
        <end position="50"/>
    </location>
</feature>
<organism evidence="2 3">
    <name type="scientific">Halorubrum tibetense</name>
    <dbReference type="NCBI Taxonomy" id="175631"/>
    <lineage>
        <taxon>Archaea</taxon>
        <taxon>Methanobacteriati</taxon>
        <taxon>Methanobacteriota</taxon>
        <taxon>Stenosarchaea group</taxon>
        <taxon>Halobacteria</taxon>
        <taxon>Halobacteriales</taxon>
        <taxon>Haloferacaceae</taxon>
        <taxon>Halorubrum</taxon>
    </lineage>
</organism>